<evidence type="ECO:0000256" key="10">
    <source>
        <dbReference type="ARBA" id="ARBA00023136"/>
    </source>
</evidence>
<keyword evidence="4 12" id="KW-0812">Transmembrane</keyword>
<keyword evidence="10 12" id="KW-0472">Membrane</keyword>
<keyword evidence="7" id="KW-0630">Potassium</keyword>
<dbReference type="GO" id="GO:0005249">
    <property type="term" value="F:voltage-gated potassium channel activity"/>
    <property type="evidence" value="ECO:0007669"/>
    <property type="project" value="InterPro"/>
</dbReference>
<keyword evidence="5" id="KW-0631">Potassium channel</keyword>
<dbReference type="GO" id="GO:0001508">
    <property type="term" value="P:action potential"/>
    <property type="evidence" value="ECO:0007669"/>
    <property type="project" value="TreeGrafter"/>
</dbReference>
<gene>
    <name evidence="14" type="ORF">SIL20_05395</name>
</gene>
<dbReference type="Proteomes" id="UP001282336">
    <property type="component" value="Unassembled WGS sequence"/>
</dbReference>
<keyword evidence="9" id="KW-0406">Ion transport</keyword>
<dbReference type="RefSeq" id="WP_319627528.1">
    <property type="nucleotide sequence ID" value="NZ_JAWXRB010000036.1"/>
</dbReference>
<feature type="transmembrane region" description="Helical" evidence="12">
    <location>
        <begin position="59"/>
        <end position="79"/>
    </location>
</feature>
<evidence type="ECO:0000256" key="11">
    <source>
        <dbReference type="ARBA" id="ARBA00023303"/>
    </source>
</evidence>
<organism evidence="14 15">
    <name type="scientific">Scandinavium lactucae</name>
    <dbReference type="NCBI Taxonomy" id="3095028"/>
    <lineage>
        <taxon>Bacteria</taxon>
        <taxon>Pseudomonadati</taxon>
        <taxon>Pseudomonadota</taxon>
        <taxon>Gammaproteobacteria</taxon>
        <taxon>Enterobacterales</taxon>
        <taxon>Enterobacteriaceae</taxon>
        <taxon>Scandinavium</taxon>
    </lineage>
</organism>
<comment type="subcellular location">
    <subcellularLocation>
        <location evidence="1">Membrane</location>
        <topology evidence="1">Multi-pass membrane protein</topology>
    </subcellularLocation>
</comment>
<proteinExistence type="predicted"/>
<feature type="transmembrane region" description="Helical" evidence="12">
    <location>
        <begin position="159"/>
        <end position="179"/>
    </location>
</feature>
<feature type="transmembrane region" description="Helical" evidence="12">
    <location>
        <begin position="185"/>
        <end position="205"/>
    </location>
</feature>
<dbReference type="SUPFAM" id="SSF81324">
    <property type="entry name" value="Voltage-gated potassium channels"/>
    <property type="match status" value="1"/>
</dbReference>
<feature type="domain" description="Ion transport" evidence="13">
    <location>
        <begin position="33"/>
        <end position="248"/>
    </location>
</feature>
<evidence type="ECO:0000256" key="3">
    <source>
        <dbReference type="ARBA" id="ARBA00022538"/>
    </source>
</evidence>
<dbReference type="GO" id="GO:0008076">
    <property type="term" value="C:voltage-gated potassium channel complex"/>
    <property type="evidence" value="ECO:0007669"/>
    <property type="project" value="InterPro"/>
</dbReference>
<evidence type="ECO:0000256" key="5">
    <source>
        <dbReference type="ARBA" id="ARBA00022826"/>
    </source>
</evidence>
<accession>A0AAJ2RZF6</accession>
<dbReference type="InterPro" id="IPR028325">
    <property type="entry name" value="VG_K_chnl"/>
</dbReference>
<feature type="transmembrane region" description="Helical" evidence="12">
    <location>
        <begin position="217"/>
        <end position="237"/>
    </location>
</feature>
<evidence type="ECO:0000256" key="12">
    <source>
        <dbReference type="SAM" id="Phobius"/>
    </source>
</evidence>
<dbReference type="Pfam" id="PF00520">
    <property type="entry name" value="Ion_trans"/>
    <property type="match status" value="1"/>
</dbReference>
<dbReference type="PANTHER" id="PTHR11537">
    <property type="entry name" value="VOLTAGE-GATED POTASSIUM CHANNEL"/>
    <property type="match status" value="1"/>
</dbReference>
<evidence type="ECO:0000256" key="7">
    <source>
        <dbReference type="ARBA" id="ARBA00022958"/>
    </source>
</evidence>
<evidence type="ECO:0000256" key="9">
    <source>
        <dbReference type="ARBA" id="ARBA00023065"/>
    </source>
</evidence>
<evidence type="ECO:0000256" key="8">
    <source>
        <dbReference type="ARBA" id="ARBA00022989"/>
    </source>
</evidence>
<dbReference type="Gene3D" id="1.10.287.70">
    <property type="match status" value="1"/>
</dbReference>
<dbReference type="PANTHER" id="PTHR11537:SF254">
    <property type="entry name" value="POTASSIUM VOLTAGE-GATED CHANNEL PROTEIN SHAB"/>
    <property type="match status" value="1"/>
</dbReference>
<evidence type="ECO:0000256" key="2">
    <source>
        <dbReference type="ARBA" id="ARBA00022448"/>
    </source>
</evidence>
<keyword evidence="11" id="KW-0407">Ion channel</keyword>
<dbReference type="PRINTS" id="PR00169">
    <property type="entry name" value="KCHANNEL"/>
</dbReference>
<dbReference type="InterPro" id="IPR005821">
    <property type="entry name" value="Ion_trans_dom"/>
</dbReference>
<feature type="transmembrane region" description="Helical" evidence="12">
    <location>
        <begin position="91"/>
        <end position="112"/>
    </location>
</feature>
<comment type="caution">
    <text evidence="14">The sequence shown here is derived from an EMBL/GenBank/DDBJ whole genome shotgun (WGS) entry which is preliminary data.</text>
</comment>
<keyword evidence="2" id="KW-0813">Transport</keyword>
<evidence type="ECO:0000313" key="14">
    <source>
        <dbReference type="EMBL" id="MDX6030945.1"/>
    </source>
</evidence>
<evidence type="ECO:0000256" key="4">
    <source>
        <dbReference type="ARBA" id="ARBA00022692"/>
    </source>
</evidence>
<evidence type="ECO:0000256" key="6">
    <source>
        <dbReference type="ARBA" id="ARBA00022882"/>
    </source>
</evidence>
<protein>
    <submittedName>
        <fullName evidence="14">Ion transporter</fullName>
    </submittedName>
</protein>
<reference evidence="14" key="1">
    <citation type="submission" date="2023-11" db="EMBL/GenBank/DDBJ databases">
        <title>Scandinavium wanjuensis sp. nov., isolated from lettuce South Korea.</title>
        <authorList>
            <person name="Park J."/>
            <person name="Park S."/>
            <person name="Oh K.K."/>
            <person name="Cho G.S."/>
            <person name="Franz C.M.A.P."/>
        </authorList>
    </citation>
    <scope>NUCLEOTIDE SEQUENCE</scope>
    <source>
        <strain evidence="14">V105_12</strain>
    </source>
</reference>
<dbReference type="InterPro" id="IPR027359">
    <property type="entry name" value="Volt_channel_dom_sf"/>
</dbReference>
<keyword evidence="6" id="KW-0851">Voltage-gated channel</keyword>
<evidence type="ECO:0000259" key="13">
    <source>
        <dbReference type="Pfam" id="PF00520"/>
    </source>
</evidence>
<dbReference type="Gene3D" id="1.20.120.350">
    <property type="entry name" value="Voltage-gated potassium channels. Chain C"/>
    <property type="match status" value="1"/>
</dbReference>
<dbReference type="EMBL" id="JAWXRC010000020">
    <property type="protein sequence ID" value="MDX6030945.1"/>
    <property type="molecule type" value="Genomic_DNA"/>
</dbReference>
<keyword evidence="3" id="KW-0633">Potassium transport</keyword>
<sequence length="282" mass="32233">MSVAPVSLRLRLYQILFDQNTRSGRRIEALCGFFALFSVVIIFIESGVDSHYHLSFDQWHTFIYLELLITLVFTVEYVLRVLCWPQPAKYVFSFWGIIDLVTVLPLYVLWLWPEIGVNYVFAWRALRTIRVLRVLKLLRYMSSLRIFWLAIVSARHQLMVFYFLIAIVMVVFGSLMYGIEGPENGFVTLGASVYWAVVTATTVGYGDITPHTPVGRMVASMLILIGYSVIAIPTGLITTHMSNEYQTRRNARICPNCRHTGHDKGARFCNACGTELQSVEAR</sequence>
<evidence type="ECO:0000256" key="1">
    <source>
        <dbReference type="ARBA" id="ARBA00004141"/>
    </source>
</evidence>
<keyword evidence="8 12" id="KW-1133">Transmembrane helix</keyword>
<dbReference type="AlphaFoldDB" id="A0AAJ2RZF6"/>
<name>A0AAJ2RZF6_9ENTR</name>
<evidence type="ECO:0000313" key="15">
    <source>
        <dbReference type="Proteomes" id="UP001282336"/>
    </source>
</evidence>
<feature type="transmembrane region" description="Helical" evidence="12">
    <location>
        <begin position="29"/>
        <end position="47"/>
    </location>
</feature>